<organism evidence="1 2">
    <name type="scientific">Secundilactobacillus silagei JCM 19001</name>
    <dbReference type="NCBI Taxonomy" id="1302250"/>
    <lineage>
        <taxon>Bacteria</taxon>
        <taxon>Bacillati</taxon>
        <taxon>Bacillota</taxon>
        <taxon>Bacilli</taxon>
        <taxon>Lactobacillales</taxon>
        <taxon>Lactobacillaceae</taxon>
        <taxon>Secundilactobacillus</taxon>
    </lineage>
</organism>
<dbReference type="AlphaFoldDB" id="A0A1Z5IKV9"/>
<dbReference type="RefSeq" id="WP_089137261.1">
    <property type="nucleotide sequence ID" value="NZ_BCMG01000014.1"/>
</dbReference>
<keyword evidence="2" id="KW-1185">Reference proteome</keyword>
<sequence length="126" mass="14285">MSLFKHAKSVKIPKEILNTETWISDDQLKKAFFEESNEIKLNVAEDFLEPTETVWKSSVNLQTASQSTVSVNSTSEFDLDLFSYLINETGENDSEEYQIFDTTVNSHNTKGEQIKLKQSTLRATAA</sequence>
<dbReference type="STRING" id="1302250.GCA_001313225_03138"/>
<reference evidence="1 2" key="1">
    <citation type="submission" date="2015-11" db="EMBL/GenBank/DDBJ databases">
        <title>Draft genome sequences of new species of the genus Lactobacillus isolated from orchardgrass silage.</title>
        <authorList>
            <person name="Tohno M."/>
            <person name="Tanizawa Y."/>
            <person name="Arita M."/>
        </authorList>
    </citation>
    <scope>NUCLEOTIDE SEQUENCE [LARGE SCALE GENOMIC DNA]</scope>
    <source>
        <strain evidence="1 2">IWT126</strain>
    </source>
</reference>
<dbReference type="EMBL" id="BCMG01000014">
    <property type="protein sequence ID" value="GAX02222.1"/>
    <property type="molecule type" value="Genomic_DNA"/>
</dbReference>
<evidence type="ECO:0000313" key="1">
    <source>
        <dbReference type="EMBL" id="GAX02222.1"/>
    </source>
</evidence>
<name>A0A1Z5IKV9_9LACO</name>
<dbReference type="Proteomes" id="UP000198402">
    <property type="component" value="Unassembled WGS sequence"/>
</dbReference>
<proteinExistence type="predicted"/>
<accession>A0A1Z5IKV9</accession>
<protein>
    <submittedName>
        <fullName evidence="1">Uncharacterized protein</fullName>
    </submittedName>
</protein>
<evidence type="ECO:0000313" key="2">
    <source>
        <dbReference type="Proteomes" id="UP000198402"/>
    </source>
</evidence>
<comment type="caution">
    <text evidence="1">The sequence shown here is derived from an EMBL/GenBank/DDBJ whole genome shotgun (WGS) entry which is preliminary data.</text>
</comment>
<gene>
    <name evidence="1" type="ORF">IWT126_02287</name>
</gene>